<evidence type="ECO:0000313" key="3">
    <source>
        <dbReference type="EMBL" id="AJO22900.1"/>
    </source>
</evidence>
<evidence type="ECO:0000313" key="4">
    <source>
        <dbReference type="Proteomes" id="UP000032024"/>
    </source>
</evidence>
<feature type="region of interest" description="Disordered" evidence="1">
    <location>
        <begin position="24"/>
        <end position="45"/>
    </location>
</feature>
<feature type="compositionally biased region" description="Basic and acidic residues" evidence="1">
    <location>
        <begin position="31"/>
        <end position="45"/>
    </location>
</feature>
<dbReference type="AlphaFoldDB" id="A0AAN0T7A6"/>
<dbReference type="Proteomes" id="UP000032024">
    <property type="component" value="Chromosome"/>
</dbReference>
<gene>
    <name evidence="3" type="ORF">SB48_HM08orf03328</name>
</gene>
<feature type="compositionally biased region" description="Polar residues" evidence="1">
    <location>
        <begin position="215"/>
        <end position="224"/>
    </location>
</feature>
<feature type="chain" id="PRO_5043051265" description="Lipoprotein" evidence="2">
    <location>
        <begin position="20"/>
        <end position="238"/>
    </location>
</feature>
<proteinExistence type="predicted"/>
<name>A0AAN0T7A6_HEYCO</name>
<evidence type="ECO:0000256" key="1">
    <source>
        <dbReference type="SAM" id="MobiDB-lite"/>
    </source>
</evidence>
<reference evidence="4" key="1">
    <citation type="submission" date="2015-01" db="EMBL/GenBank/DDBJ databases">
        <title>Comparative genome analysis of Bacillus coagulans HM-08, Clostridium butyricum HM-68, Bacillus subtilis HM-66 and Bacillus paralicheniformis BL-09.</title>
        <authorList>
            <person name="Zhang H."/>
        </authorList>
    </citation>
    <scope>NUCLEOTIDE SEQUENCE [LARGE SCALE GENOMIC DNA]</scope>
    <source>
        <strain evidence="4">HM-08</strain>
    </source>
</reference>
<evidence type="ECO:0008006" key="5">
    <source>
        <dbReference type="Google" id="ProtNLM"/>
    </source>
</evidence>
<keyword evidence="4" id="KW-1185">Reference proteome</keyword>
<dbReference type="PROSITE" id="PS51257">
    <property type="entry name" value="PROKAR_LIPOPROTEIN"/>
    <property type="match status" value="1"/>
</dbReference>
<feature type="region of interest" description="Disordered" evidence="1">
    <location>
        <begin position="203"/>
        <end position="227"/>
    </location>
</feature>
<feature type="signal peptide" evidence="2">
    <location>
        <begin position="1"/>
        <end position="19"/>
    </location>
</feature>
<dbReference type="EMBL" id="CP010525">
    <property type="protein sequence ID" value="AJO22900.1"/>
    <property type="molecule type" value="Genomic_DNA"/>
</dbReference>
<dbReference type="RefSeq" id="WP_035184796.1">
    <property type="nucleotide sequence ID" value="NZ_CP010525.1"/>
</dbReference>
<organism evidence="3 4">
    <name type="scientific">Heyndrickxia coagulans</name>
    <name type="common">Weizmannia coagulans</name>
    <dbReference type="NCBI Taxonomy" id="1398"/>
    <lineage>
        <taxon>Bacteria</taxon>
        <taxon>Bacillati</taxon>
        <taxon>Bacillota</taxon>
        <taxon>Bacilli</taxon>
        <taxon>Bacillales</taxon>
        <taxon>Bacillaceae</taxon>
        <taxon>Heyndrickxia</taxon>
    </lineage>
</organism>
<sequence>MKKALIFGITGLLTFGLGACGGNATQSNSTSKEESKAKTAETEKKPVAKTTSDILVAAKKNTTFVDENSGEYKINGEYLNGPTNDGMYQIIFGESKDKAFILNYAVKLATNPDGEKGLLFLEKGDNTKSGKFIDYSGTKIDIITDTAEEIGDDIDHMTNEENKAGVTYGGPVINKGFIFIKFENQDKTPQKVNIDFEAPDLLQKNDNGEFETVPGDSNTGTQRLGKNEHVTLKLSKLD</sequence>
<protein>
    <recommendedName>
        <fullName evidence="5">Lipoprotein</fullName>
    </recommendedName>
</protein>
<accession>A0AAN0T7A6</accession>
<evidence type="ECO:0000256" key="2">
    <source>
        <dbReference type="SAM" id="SignalP"/>
    </source>
</evidence>
<keyword evidence="2" id="KW-0732">Signal</keyword>